<keyword evidence="3" id="KW-1185">Reference proteome</keyword>
<name>A0ABR1LGH1_9PEZI</name>
<dbReference type="Proteomes" id="UP001360953">
    <property type="component" value="Unassembled WGS sequence"/>
</dbReference>
<evidence type="ECO:0000313" key="3">
    <source>
        <dbReference type="Proteomes" id="UP001360953"/>
    </source>
</evidence>
<dbReference type="GeneID" id="92029492"/>
<evidence type="ECO:0000256" key="1">
    <source>
        <dbReference type="SAM" id="MobiDB-lite"/>
    </source>
</evidence>
<comment type="caution">
    <text evidence="2">The sequence shown here is derived from an EMBL/GenBank/DDBJ whole genome shotgun (WGS) entry which is preliminary data.</text>
</comment>
<accession>A0ABR1LGH1</accession>
<organism evidence="2 3">
    <name type="scientific">Phyllosticta citribraziliensis</name>
    <dbReference type="NCBI Taxonomy" id="989973"/>
    <lineage>
        <taxon>Eukaryota</taxon>
        <taxon>Fungi</taxon>
        <taxon>Dikarya</taxon>
        <taxon>Ascomycota</taxon>
        <taxon>Pezizomycotina</taxon>
        <taxon>Dothideomycetes</taxon>
        <taxon>Dothideomycetes incertae sedis</taxon>
        <taxon>Botryosphaeriales</taxon>
        <taxon>Phyllostictaceae</taxon>
        <taxon>Phyllosticta</taxon>
    </lineage>
</organism>
<protein>
    <submittedName>
        <fullName evidence="2">Uncharacterized protein</fullName>
    </submittedName>
</protein>
<dbReference type="EMBL" id="JBBPEH010000009">
    <property type="protein sequence ID" value="KAK7534314.1"/>
    <property type="molecule type" value="Genomic_DNA"/>
</dbReference>
<evidence type="ECO:0000313" key="2">
    <source>
        <dbReference type="EMBL" id="KAK7534314.1"/>
    </source>
</evidence>
<feature type="region of interest" description="Disordered" evidence="1">
    <location>
        <begin position="155"/>
        <end position="185"/>
    </location>
</feature>
<proteinExistence type="predicted"/>
<dbReference type="RefSeq" id="XP_066653353.1">
    <property type="nucleotide sequence ID" value="XM_066796586.1"/>
</dbReference>
<sequence length="185" mass="19628">MVLFVSTACQVWYCSQSSSSTTLFLVPSQLSQAAARNIAKTFTSHVSEAIPDPSTSHPHPPLRIHAPTTTTSKRCCCPPAQPTAAQPSHHSTLSLSLSELLCILAALAPLASLTTTSKSCAIASHRFASHRIASHRIYLPPSPFPASMPGSLSWRQSRGVPFSPDDRAAPHLSIKTSMHAAPSAP</sequence>
<reference evidence="2 3" key="1">
    <citation type="submission" date="2024-04" db="EMBL/GenBank/DDBJ databases">
        <title>Phyllosticta paracitricarpa is synonymous to the EU quarantine fungus P. citricarpa based on phylogenomic analyses.</title>
        <authorList>
            <consortium name="Lawrence Berkeley National Laboratory"/>
            <person name="Van ingen-buijs V.A."/>
            <person name="Van westerhoven A.C."/>
            <person name="Haridas S."/>
            <person name="Skiadas P."/>
            <person name="Martin F."/>
            <person name="Groenewald J.Z."/>
            <person name="Crous P.W."/>
            <person name="Seidl M.F."/>
        </authorList>
    </citation>
    <scope>NUCLEOTIDE SEQUENCE [LARGE SCALE GENOMIC DNA]</scope>
    <source>
        <strain evidence="2 3">CPC 17464</strain>
    </source>
</reference>
<gene>
    <name evidence="2" type="ORF">J3D65DRAFT_481285</name>
</gene>